<organism evidence="10 11">
    <name type="scientific">Dielma fastidiosa</name>
    <dbReference type="NCBI Taxonomy" id="1034346"/>
    <lineage>
        <taxon>Bacteria</taxon>
        <taxon>Bacillati</taxon>
        <taxon>Bacillota</taxon>
        <taxon>Erysipelotrichia</taxon>
        <taxon>Erysipelotrichales</taxon>
        <taxon>Erysipelotrichaceae</taxon>
        <taxon>Dielma</taxon>
    </lineage>
</organism>
<keyword evidence="3" id="KW-0963">Cytoplasm</keyword>
<accession>A0A318KW13</accession>
<dbReference type="GO" id="GO:0005737">
    <property type="term" value="C:cytoplasm"/>
    <property type="evidence" value="ECO:0007669"/>
    <property type="project" value="UniProtKB-SubCell"/>
</dbReference>
<keyword evidence="11" id="KW-1185">Reference proteome</keyword>
<reference evidence="9" key="2">
    <citation type="submission" date="2022-03" db="EMBL/GenBank/DDBJ databases">
        <title>First case of bacteraemia caused by Dielma fastidiosa in a patient hospitalised with diverticulitis.</title>
        <authorList>
            <person name="Forman-Ankjaer B."/>
            <person name="Hvid-Jensen F."/>
            <person name="Kobel C.M."/>
            <person name="Greve T."/>
        </authorList>
    </citation>
    <scope>NUCLEOTIDE SEQUENCE</scope>
    <source>
        <strain evidence="9">AUH_DF_2021</strain>
    </source>
</reference>
<reference evidence="10 11" key="1">
    <citation type="submission" date="2018-05" db="EMBL/GenBank/DDBJ databases">
        <title>Genomic Encyclopedia of Type Strains, Phase IV (KMG-IV): sequencing the most valuable type-strain genomes for metagenomic binning, comparative biology and taxonomic classification.</title>
        <authorList>
            <person name="Goeker M."/>
        </authorList>
    </citation>
    <scope>NUCLEOTIDE SEQUENCE [LARGE SCALE GENOMIC DNA]</scope>
    <source>
        <strain evidence="10 11">JC118</strain>
    </source>
</reference>
<keyword evidence="5" id="KW-0808">Transferase</keyword>
<evidence type="ECO:0000313" key="11">
    <source>
        <dbReference type="Proteomes" id="UP000247612"/>
    </source>
</evidence>
<evidence type="ECO:0000259" key="8">
    <source>
        <dbReference type="PROSITE" id="PS51101"/>
    </source>
</evidence>
<sequence length="162" mass="18309">MIVQLRLDERLIHGQVVTAWARALDINTILVANDEAANDPIKKSVLLMTVPTGKKVHVKGVEETIRLLSDPRADKMNILLIVDNPDDALNLIEHLPITDINIANYQKKKSEDKIIIHTYCTADQNDLKTFEKIAQKGKHVYSQMLPSMNAEDFSELLKKAKK</sequence>
<evidence type="ECO:0000256" key="5">
    <source>
        <dbReference type="ARBA" id="ARBA00022679"/>
    </source>
</evidence>
<keyword evidence="7" id="KW-0418">Kinase</keyword>
<dbReference type="Proteomes" id="UP001276902">
    <property type="component" value="Unassembled WGS sequence"/>
</dbReference>
<dbReference type="GO" id="GO:0008982">
    <property type="term" value="F:protein-N(PI)-phosphohistidine-sugar phosphotransferase activity"/>
    <property type="evidence" value="ECO:0007669"/>
    <property type="project" value="InterPro"/>
</dbReference>
<keyword evidence="4 9" id="KW-0762">Sugar transport</keyword>
<dbReference type="InterPro" id="IPR004720">
    <property type="entry name" value="PTS_IIB_sorbose-sp"/>
</dbReference>
<proteinExistence type="predicted"/>
<name>A0A318KW13_9FIRM</name>
<dbReference type="GeneID" id="94439998"/>
<gene>
    <name evidence="10" type="ORF">DES51_101381</name>
    <name evidence="9" type="ORF">MQE39_03940</name>
</gene>
<dbReference type="SUPFAM" id="SSF52728">
    <property type="entry name" value="PTS IIb component"/>
    <property type="match status" value="1"/>
</dbReference>
<dbReference type="AlphaFoldDB" id="A0A318KW13"/>
<feature type="domain" description="PTS EIIB type-4" evidence="8">
    <location>
        <begin position="1"/>
        <end position="162"/>
    </location>
</feature>
<evidence type="ECO:0000256" key="6">
    <source>
        <dbReference type="ARBA" id="ARBA00022683"/>
    </source>
</evidence>
<dbReference type="GO" id="GO:0009401">
    <property type="term" value="P:phosphoenolpyruvate-dependent sugar phosphotransferase system"/>
    <property type="evidence" value="ECO:0007669"/>
    <property type="project" value="UniProtKB-KW"/>
</dbReference>
<evidence type="ECO:0000313" key="10">
    <source>
        <dbReference type="EMBL" id="PXX81759.1"/>
    </source>
</evidence>
<dbReference type="InterPro" id="IPR036667">
    <property type="entry name" value="PTS_IIB_sorbose-sp_sf"/>
</dbReference>
<dbReference type="STRING" id="1034346.GCA_000313565_00375"/>
<evidence type="ECO:0000256" key="2">
    <source>
        <dbReference type="ARBA" id="ARBA00022448"/>
    </source>
</evidence>
<dbReference type="Gene3D" id="3.40.35.10">
    <property type="entry name" value="Phosphotransferase system, sorbose subfamily IIB component"/>
    <property type="match status" value="1"/>
</dbReference>
<evidence type="ECO:0000256" key="4">
    <source>
        <dbReference type="ARBA" id="ARBA00022597"/>
    </source>
</evidence>
<dbReference type="EMBL" id="JALDAW010000011">
    <property type="protein sequence ID" value="MDY5167268.1"/>
    <property type="molecule type" value="Genomic_DNA"/>
</dbReference>
<evidence type="ECO:0000256" key="1">
    <source>
        <dbReference type="ARBA" id="ARBA00004496"/>
    </source>
</evidence>
<comment type="subcellular location">
    <subcellularLocation>
        <location evidence="1">Cytoplasm</location>
    </subcellularLocation>
</comment>
<dbReference type="GO" id="GO:0016301">
    <property type="term" value="F:kinase activity"/>
    <property type="evidence" value="ECO:0007669"/>
    <property type="project" value="UniProtKB-KW"/>
</dbReference>
<dbReference type="EMBL" id="QJKH01000001">
    <property type="protein sequence ID" value="PXX81759.1"/>
    <property type="molecule type" value="Genomic_DNA"/>
</dbReference>
<protein>
    <submittedName>
        <fullName evidence="9">PTS sugar transporter subunit IIB</fullName>
    </submittedName>
    <submittedName>
        <fullName evidence="10">PTS system mannose-specific IIB component</fullName>
    </submittedName>
</protein>
<keyword evidence="2" id="KW-0813">Transport</keyword>
<dbReference type="RefSeq" id="WP_022936677.1">
    <property type="nucleotide sequence ID" value="NZ_BAABZA010000001.1"/>
</dbReference>
<keyword evidence="6" id="KW-0598">Phosphotransferase system</keyword>
<dbReference type="PROSITE" id="PS51101">
    <property type="entry name" value="PTS_EIIB_TYPE_4"/>
    <property type="match status" value="1"/>
</dbReference>
<evidence type="ECO:0000256" key="7">
    <source>
        <dbReference type="ARBA" id="ARBA00022777"/>
    </source>
</evidence>
<dbReference type="Proteomes" id="UP000247612">
    <property type="component" value="Unassembled WGS sequence"/>
</dbReference>
<dbReference type="Pfam" id="PF03830">
    <property type="entry name" value="PTSIIB_sorb"/>
    <property type="match status" value="1"/>
</dbReference>
<evidence type="ECO:0000313" key="9">
    <source>
        <dbReference type="EMBL" id="MDY5167268.1"/>
    </source>
</evidence>
<evidence type="ECO:0000256" key="3">
    <source>
        <dbReference type="ARBA" id="ARBA00022490"/>
    </source>
</evidence>
<comment type="caution">
    <text evidence="10">The sequence shown here is derived from an EMBL/GenBank/DDBJ whole genome shotgun (WGS) entry which is preliminary data.</text>
</comment>